<evidence type="ECO:0000256" key="2">
    <source>
        <dbReference type="ARBA" id="ARBA00022448"/>
    </source>
</evidence>
<organism evidence="5 6">
    <name type="scientific">Suricata suricatta</name>
    <name type="common">Meerkat</name>
    <dbReference type="NCBI Taxonomy" id="37032"/>
    <lineage>
        <taxon>Eukaryota</taxon>
        <taxon>Metazoa</taxon>
        <taxon>Chordata</taxon>
        <taxon>Craniata</taxon>
        <taxon>Vertebrata</taxon>
        <taxon>Euteleostomi</taxon>
        <taxon>Mammalia</taxon>
        <taxon>Eutheria</taxon>
        <taxon>Laurasiatheria</taxon>
        <taxon>Carnivora</taxon>
        <taxon>Feliformia</taxon>
        <taxon>Herpestidae</taxon>
        <taxon>Suricata</taxon>
    </lineage>
</organism>
<keyword evidence="3" id="KW-0539">Nucleus</keyword>
<dbReference type="AlphaFoldDB" id="A0A673U5A6"/>
<dbReference type="Pfam" id="PF11715">
    <property type="entry name" value="Beta-prop_Nup120_160"/>
    <property type="match status" value="1"/>
</dbReference>
<evidence type="ECO:0000259" key="4">
    <source>
        <dbReference type="Pfam" id="PF11715"/>
    </source>
</evidence>
<dbReference type="InterPro" id="IPR059141">
    <property type="entry name" value="Beta-prop_Nup120_160"/>
</dbReference>
<dbReference type="GO" id="GO:0005643">
    <property type="term" value="C:nuclear pore"/>
    <property type="evidence" value="ECO:0007669"/>
    <property type="project" value="UniProtKB-ARBA"/>
</dbReference>
<reference evidence="5" key="2">
    <citation type="submission" date="2025-08" db="UniProtKB">
        <authorList>
            <consortium name="Ensembl"/>
        </authorList>
    </citation>
    <scope>IDENTIFICATION</scope>
</reference>
<accession>A0A673U5A6</accession>
<dbReference type="GO" id="GO:0017056">
    <property type="term" value="F:structural constituent of nuclear pore"/>
    <property type="evidence" value="ECO:0007669"/>
    <property type="project" value="TreeGrafter"/>
</dbReference>
<protein>
    <submittedName>
        <fullName evidence="5">Nucleoporin 160</fullName>
    </submittedName>
</protein>
<gene>
    <name evidence="5" type="primary">NUP160</name>
</gene>
<evidence type="ECO:0000313" key="6">
    <source>
        <dbReference type="Proteomes" id="UP000472268"/>
    </source>
</evidence>
<feature type="domain" description="Nucleoporin Nup120/160 beta-propeller" evidence="4">
    <location>
        <begin position="101"/>
        <end position="184"/>
    </location>
</feature>
<dbReference type="Ensembl" id="ENSSSUT00005022219.1">
    <property type="protein sequence ID" value="ENSSSUP00005019434.1"/>
    <property type="gene ID" value="ENSSSUG00005012464.1"/>
</dbReference>
<dbReference type="PANTHER" id="PTHR21286:SF0">
    <property type="entry name" value="NUCLEAR PORE COMPLEX PROTEIN NUP160"/>
    <property type="match status" value="1"/>
</dbReference>
<evidence type="ECO:0000313" key="5">
    <source>
        <dbReference type="Ensembl" id="ENSSSUP00005019434.1"/>
    </source>
</evidence>
<dbReference type="PANTHER" id="PTHR21286">
    <property type="entry name" value="NUCLEAR PORE COMPLEX PROTEIN NUP160"/>
    <property type="match status" value="1"/>
</dbReference>
<keyword evidence="6" id="KW-1185">Reference proteome</keyword>
<comment type="subcellular location">
    <subcellularLocation>
        <location evidence="1">Nucleus</location>
    </subcellularLocation>
</comment>
<dbReference type="InterPro" id="IPR021717">
    <property type="entry name" value="Nucleoporin_Nup160"/>
</dbReference>
<keyword evidence="2" id="KW-0813">Transport</keyword>
<name>A0A673U5A6_SURSU</name>
<reference evidence="5" key="3">
    <citation type="submission" date="2025-09" db="UniProtKB">
        <authorList>
            <consortium name="Ensembl"/>
        </authorList>
    </citation>
    <scope>IDENTIFICATION</scope>
</reference>
<dbReference type="Proteomes" id="UP000472268">
    <property type="component" value="Chromosome 11"/>
</dbReference>
<sequence>IPHLSSTPPAPPPEVTMASRLCSRPVGPCGDGGKMAAAGALERSFVELSGAERERPRHFREFTVCGIGTVNALPGAVKYSESAGGFYYLESGKLFSVTRNRFIHWKTSGDTLELVEESLDVNLLNNAVGLKFQNCSLLPGGVHVSETQNHVIILILTNQTVHRLLLPHPSRMYRSVSWLRGICFISQVTLVVKNLMLKQYPLELKENWILVSSYFEGHNLK</sequence>
<proteinExistence type="predicted"/>
<evidence type="ECO:0000256" key="3">
    <source>
        <dbReference type="ARBA" id="ARBA00023242"/>
    </source>
</evidence>
<evidence type="ECO:0000256" key="1">
    <source>
        <dbReference type="ARBA" id="ARBA00004123"/>
    </source>
</evidence>
<reference evidence="5 6" key="1">
    <citation type="submission" date="2019-05" db="EMBL/GenBank/DDBJ databases">
        <title>A Chromosome-scale Meerkat (S. suricatta) Genome Assembly.</title>
        <authorList>
            <person name="Dudchenko O."/>
            <person name="Lieberman Aiden E."/>
            <person name="Tung J."/>
            <person name="Barreiro L.B."/>
            <person name="Clutton-Brock T.H."/>
        </authorList>
    </citation>
    <scope>NUCLEOTIDE SEQUENCE [LARGE SCALE GENOMIC DNA]</scope>
</reference>